<evidence type="ECO:0000313" key="2">
    <source>
        <dbReference type="EMBL" id="GIH86931.1"/>
    </source>
</evidence>
<feature type="transmembrane region" description="Helical" evidence="1">
    <location>
        <begin position="102"/>
        <end position="124"/>
    </location>
</feature>
<dbReference type="AlphaFoldDB" id="A0A8J3S6L4"/>
<keyword evidence="3" id="KW-1185">Reference proteome</keyword>
<organism evidence="2 3">
    <name type="scientific">Planobispora rosea</name>
    <dbReference type="NCBI Taxonomy" id="35762"/>
    <lineage>
        <taxon>Bacteria</taxon>
        <taxon>Bacillati</taxon>
        <taxon>Actinomycetota</taxon>
        <taxon>Actinomycetes</taxon>
        <taxon>Streptosporangiales</taxon>
        <taxon>Streptosporangiaceae</taxon>
        <taxon>Planobispora</taxon>
    </lineage>
</organism>
<comment type="caution">
    <text evidence="2">The sequence shown here is derived from an EMBL/GenBank/DDBJ whole genome shotgun (WGS) entry which is preliminary data.</text>
</comment>
<feature type="transmembrane region" description="Helical" evidence="1">
    <location>
        <begin position="130"/>
        <end position="148"/>
    </location>
</feature>
<gene>
    <name evidence="2" type="ORF">Pro02_53390</name>
</gene>
<keyword evidence="1" id="KW-0812">Transmembrane</keyword>
<dbReference type="PANTHER" id="PTHR35007:SF1">
    <property type="entry name" value="PILUS ASSEMBLY PROTEIN"/>
    <property type="match status" value="1"/>
</dbReference>
<evidence type="ECO:0000313" key="3">
    <source>
        <dbReference type="Proteomes" id="UP000655044"/>
    </source>
</evidence>
<feature type="transmembrane region" description="Helical" evidence="1">
    <location>
        <begin position="302"/>
        <end position="322"/>
    </location>
</feature>
<proteinExistence type="predicted"/>
<name>A0A8J3S6L4_PLARO</name>
<dbReference type="EMBL" id="BOOI01000051">
    <property type="protein sequence ID" value="GIH86931.1"/>
    <property type="molecule type" value="Genomic_DNA"/>
</dbReference>
<protein>
    <submittedName>
        <fullName evidence="2">Type II secretion system protein</fullName>
    </submittedName>
</protein>
<keyword evidence="1" id="KW-0472">Membrane</keyword>
<dbReference type="Proteomes" id="UP000655044">
    <property type="component" value="Unassembled WGS sequence"/>
</dbReference>
<accession>A0A8J3S6L4</accession>
<dbReference type="PANTHER" id="PTHR35007">
    <property type="entry name" value="INTEGRAL MEMBRANE PROTEIN-RELATED"/>
    <property type="match status" value="1"/>
</dbReference>
<feature type="transmembrane region" description="Helical" evidence="1">
    <location>
        <begin position="6"/>
        <end position="24"/>
    </location>
</feature>
<reference evidence="2" key="1">
    <citation type="submission" date="2021-01" db="EMBL/GenBank/DDBJ databases">
        <title>Whole genome shotgun sequence of Planobispora rosea NBRC 15558.</title>
        <authorList>
            <person name="Komaki H."/>
            <person name="Tamura T."/>
        </authorList>
    </citation>
    <scope>NUCLEOTIDE SEQUENCE</scope>
    <source>
        <strain evidence="2">NBRC 15558</strain>
    </source>
</reference>
<sequence>MMVEPLLVGGVAGLGVFLLIRALFPARPGLVTRLLALDAAREGTGAPRVQLALPDEEVSAFRRGLGARMARFYAARGWEVRSARADLALLGKSLEGFLATKVLLAASGLLAFPLLAGWLALMGWGISLTIPLWAAITFAVVFFFLPDLQIRRDAARMRRDFRHVVGAFLDLVAMNLAGGRGVPESLMMAVSVGTVGTAGTAGGMAGGTAGASDDEGANWAMTRIREALTNARIVGITPWQALGQLGDEIDVDELRDLSAALGLVADDGAKVRASLTARAATLRRRELAEVEGQAGERSQSMLVAQLLLCAGFMIFLSFPAAMKMLGS</sequence>
<keyword evidence="1" id="KW-1133">Transmembrane helix</keyword>
<evidence type="ECO:0000256" key="1">
    <source>
        <dbReference type="SAM" id="Phobius"/>
    </source>
</evidence>